<dbReference type="PROSITE" id="PS51257">
    <property type="entry name" value="PROKAR_LIPOPROTEIN"/>
    <property type="match status" value="1"/>
</dbReference>
<evidence type="ECO:0000256" key="2">
    <source>
        <dbReference type="SAM" id="Phobius"/>
    </source>
</evidence>
<dbReference type="Proteomes" id="UP000266841">
    <property type="component" value="Unassembled WGS sequence"/>
</dbReference>
<keyword evidence="2" id="KW-0812">Transmembrane</keyword>
<dbReference type="EMBL" id="AGNL01043291">
    <property type="protein sequence ID" value="EJK50628.1"/>
    <property type="molecule type" value="Genomic_DNA"/>
</dbReference>
<sequence length="224" mass="24774">MESVTSRSDGRLETGSTPTGVPSSTAACIILFGSVTVTTIAMILKWGDVDGMCHSLCQLRLFCNPNKSHCLLSLHALMKEIVSAIIVDIKNKGAGNSNSNSNWDDSRSLGSLGSRSTSGSRWTRGSFRSVHSTKLEPWEPTFVSTFTLLFQITMFGMVMSVVYFIDTYPPFGAARAEINGSSYYYENETCRFEVDQFGLHAHGAGILHVQHELETKRWSFRAIR</sequence>
<keyword evidence="2" id="KW-1133">Transmembrane helix</keyword>
<evidence type="ECO:0000313" key="4">
    <source>
        <dbReference type="Proteomes" id="UP000266841"/>
    </source>
</evidence>
<name>K0RAE8_THAOC</name>
<dbReference type="AlphaFoldDB" id="K0RAE8"/>
<keyword evidence="4" id="KW-1185">Reference proteome</keyword>
<evidence type="ECO:0000313" key="3">
    <source>
        <dbReference type="EMBL" id="EJK50628.1"/>
    </source>
</evidence>
<feature type="compositionally biased region" description="Low complexity" evidence="1">
    <location>
        <begin position="96"/>
        <end position="124"/>
    </location>
</feature>
<accession>K0RAE8</accession>
<organism evidence="3 4">
    <name type="scientific">Thalassiosira oceanica</name>
    <name type="common">Marine diatom</name>
    <dbReference type="NCBI Taxonomy" id="159749"/>
    <lineage>
        <taxon>Eukaryota</taxon>
        <taxon>Sar</taxon>
        <taxon>Stramenopiles</taxon>
        <taxon>Ochrophyta</taxon>
        <taxon>Bacillariophyta</taxon>
        <taxon>Coscinodiscophyceae</taxon>
        <taxon>Thalassiosirophycidae</taxon>
        <taxon>Thalassiosirales</taxon>
        <taxon>Thalassiosiraceae</taxon>
        <taxon>Thalassiosira</taxon>
    </lineage>
</organism>
<gene>
    <name evidence="3" type="ORF">THAOC_30335</name>
</gene>
<feature type="transmembrane region" description="Helical" evidence="2">
    <location>
        <begin position="20"/>
        <end position="44"/>
    </location>
</feature>
<comment type="caution">
    <text evidence="3">The sequence shown here is derived from an EMBL/GenBank/DDBJ whole genome shotgun (WGS) entry which is preliminary data.</text>
</comment>
<proteinExistence type="predicted"/>
<evidence type="ECO:0000256" key="1">
    <source>
        <dbReference type="SAM" id="MobiDB-lite"/>
    </source>
</evidence>
<keyword evidence="2" id="KW-0472">Membrane</keyword>
<protein>
    <submittedName>
        <fullName evidence="3">Uncharacterized protein</fullName>
    </submittedName>
</protein>
<feature type="transmembrane region" description="Helical" evidence="2">
    <location>
        <begin position="142"/>
        <end position="165"/>
    </location>
</feature>
<feature type="region of interest" description="Disordered" evidence="1">
    <location>
        <begin position="95"/>
        <end position="124"/>
    </location>
</feature>
<reference evidence="3 4" key="1">
    <citation type="journal article" date="2012" name="Genome Biol.">
        <title>Genome and low-iron response of an oceanic diatom adapted to chronic iron limitation.</title>
        <authorList>
            <person name="Lommer M."/>
            <person name="Specht M."/>
            <person name="Roy A.S."/>
            <person name="Kraemer L."/>
            <person name="Andreson R."/>
            <person name="Gutowska M.A."/>
            <person name="Wolf J."/>
            <person name="Bergner S.V."/>
            <person name="Schilhabel M.B."/>
            <person name="Klostermeier U.C."/>
            <person name="Beiko R.G."/>
            <person name="Rosenstiel P."/>
            <person name="Hippler M."/>
            <person name="Laroche J."/>
        </authorList>
    </citation>
    <scope>NUCLEOTIDE SEQUENCE [LARGE SCALE GENOMIC DNA]</scope>
    <source>
        <strain evidence="3 4">CCMP1005</strain>
    </source>
</reference>
<feature type="region of interest" description="Disordered" evidence="1">
    <location>
        <begin position="1"/>
        <end position="20"/>
    </location>
</feature>